<protein>
    <submittedName>
        <fullName evidence="7">Metal homeostatis protein BSD2</fullName>
    </submittedName>
</protein>
<dbReference type="GO" id="GO:0016020">
    <property type="term" value="C:membrane"/>
    <property type="evidence" value="ECO:0007669"/>
    <property type="project" value="UniProtKB-SubCell"/>
</dbReference>
<feature type="transmembrane region" description="Helical" evidence="6">
    <location>
        <begin position="311"/>
        <end position="332"/>
    </location>
</feature>
<dbReference type="Pfam" id="PF10176">
    <property type="entry name" value="NEDD4_Bsd2"/>
    <property type="match status" value="1"/>
</dbReference>
<gene>
    <name evidence="7" type="ORF">MSAN_00393900</name>
</gene>
<name>A0A8H6ZDV2_9AGAR</name>
<feature type="region of interest" description="Disordered" evidence="5">
    <location>
        <begin position="146"/>
        <end position="175"/>
    </location>
</feature>
<dbReference type="GO" id="GO:0006511">
    <property type="term" value="P:ubiquitin-dependent protein catabolic process"/>
    <property type="evidence" value="ECO:0007669"/>
    <property type="project" value="TreeGrafter"/>
</dbReference>
<keyword evidence="4 6" id="KW-0472">Membrane</keyword>
<evidence type="ECO:0000256" key="1">
    <source>
        <dbReference type="ARBA" id="ARBA00004141"/>
    </source>
</evidence>
<comment type="caution">
    <text evidence="7">The sequence shown here is derived from an EMBL/GenBank/DDBJ whole genome shotgun (WGS) entry which is preliminary data.</text>
</comment>
<comment type="subcellular location">
    <subcellularLocation>
        <location evidence="1">Membrane</location>
        <topology evidence="1">Multi-pass membrane protein</topology>
    </subcellularLocation>
</comment>
<reference evidence="7" key="1">
    <citation type="submission" date="2020-05" db="EMBL/GenBank/DDBJ databases">
        <title>Mycena genomes resolve the evolution of fungal bioluminescence.</title>
        <authorList>
            <person name="Tsai I.J."/>
        </authorList>
    </citation>
    <scope>NUCLEOTIDE SEQUENCE</scope>
    <source>
        <strain evidence="7">160909Yilan</strain>
    </source>
</reference>
<dbReference type="OrthoDB" id="10003116at2759"/>
<dbReference type="GO" id="GO:0048471">
    <property type="term" value="C:perinuclear region of cytoplasm"/>
    <property type="evidence" value="ECO:0007669"/>
    <property type="project" value="TreeGrafter"/>
</dbReference>
<dbReference type="GO" id="GO:0007034">
    <property type="term" value="P:vacuolar transport"/>
    <property type="evidence" value="ECO:0007669"/>
    <property type="project" value="InterPro"/>
</dbReference>
<organism evidence="7 8">
    <name type="scientific">Mycena sanguinolenta</name>
    <dbReference type="NCBI Taxonomy" id="230812"/>
    <lineage>
        <taxon>Eukaryota</taxon>
        <taxon>Fungi</taxon>
        <taxon>Dikarya</taxon>
        <taxon>Basidiomycota</taxon>
        <taxon>Agaricomycotina</taxon>
        <taxon>Agaricomycetes</taxon>
        <taxon>Agaricomycetidae</taxon>
        <taxon>Agaricales</taxon>
        <taxon>Marasmiineae</taxon>
        <taxon>Mycenaceae</taxon>
        <taxon>Mycena</taxon>
    </lineage>
</organism>
<sequence length="419" mass="45491">MPARYAPLPSRSAQDADSELDAAFGGDDEDSPLVPQQDVPAHVPGAYDFEREYDYPPPGTPPRSAFPSAFALPNDIGNSNGRLPTEPVVPPVPRTSFFRRAVGAILPTHYTRLPGSDPSAGPASVRGGGIENDGVFANVMAKPQPARTVRTEDGEVHMVPEDNQKEPPPSYAAAQADSVPPYWETTVHAPGMDLGSDMIIDDLPSGSVWVFFVNMFISFFFQFVGFLLTFLLHTSHAAKYGSRAGLGLTLIQYGFYSRGSSGTVGDGETDENADWPDLSPNAVPTEAASSTDVPQPDAADMTLGGVSSRDWISFLLMTIGWFLLLSSFIGFWRIKRWESSIRASSAPITAEDIERDAAVRRNIENVFGFSFGEEERSPRRQASTVPVRRDENGTVVVIPTQELLEEARLARDLRAAGLL</sequence>
<evidence type="ECO:0000256" key="5">
    <source>
        <dbReference type="SAM" id="MobiDB-lite"/>
    </source>
</evidence>
<dbReference type="InterPro" id="IPR019325">
    <property type="entry name" value="NEDD4/Bsd2"/>
</dbReference>
<evidence type="ECO:0000256" key="4">
    <source>
        <dbReference type="ARBA" id="ARBA00023136"/>
    </source>
</evidence>
<evidence type="ECO:0000256" key="6">
    <source>
        <dbReference type="SAM" id="Phobius"/>
    </source>
</evidence>
<dbReference type="CDD" id="cd22212">
    <property type="entry name" value="NDFIP-like"/>
    <property type="match status" value="1"/>
</dbReference>
<feature type="region of interest" description="Disordered" evidence="5">
    <location>
        <begin position="1"/>
        <end position="43"/>
    </location>
</feature>
<dbReference type="PANTHER" id="PTHR13396">
    <property type="entry name" value="NEDD4 FAMILY INTERACTING PROTEIN 1/2"/>
    <property type="match status" value="1"/>
</dbReference>
<keyword evidence="2 6" id="KW-0812">Transmembrane</keyword>
<keyword evidence="8" id="KW-1185">Reference proteome</keyword>
<feature type="region of interest" description="Disordered" evidence="5">
    <location>
        <begin position="262"/>
        <end position="296"/>
    </location>
</feature>
<dbReference type="GO" id="GO:0030001">
    <property type="term" value="P:metal ion transport"/>
    <property type="evidence" value="ECO:0007669"/>
    <property type="project" value="InterPro"/>
</dbReference>
<feature type="transmembrane region" description="Helical" evidence="6">
    <location>
        <begin position="208"/>
        <end position="232"/>
    </location>
</feature>
<dbReference type="GO" id="GO:0005783">
    <property type="term" value="C:endoplasmic reticulum"/>
    <property type="evidence" value="ECO:0007669"/>
    <property type="project" value="TreeGrafter"/>
</dbReference>
<dbReference type="EMBL" id="JACAZH010000002">
    <property type="protein sequence ID" value="KAF7375076.1"/>
    <property type="molecule type" value="Genomic_DNA"/>
</dbReference>
<evidence type="ECO:0000313" key="8">
    <source>
        <dbReference type="Proteomes" id="UP000623467"/>
    </source>
</evidence>
<evidence type="ECO:0000256" key="2">
    <source>
        <dbReference type="ARBA" id="ARBA00022692"/>
    </source>
</evidence>
<dbReference type="PANTHER" id="PTHR13396:SF5">
    <property type="entry name" value="NEDD4 FAMILY INTERACTING PROTEIN"/>
    <property type="match status" value="1"/>
</dbReference>
<proteinExistence type="predicted"/>
<dbReference type="GO" id="GO:0031398">
    <property type="term" value="P:positive regulation of protein ubiquitination"/>
    <property type="evidence" value="ECO:0007669"/>
    <property type="project" value="TreeGrafter"/>
</dbReference>
<dbReference type="GO" id="GO:0005794">
    <property type="term" value="C:Golgi apparatus"/>
    <property type="evidence" value="ECO:0007669"/>
    <property type="project" value="TreeGrafter"/>
</dbReference>
<keyword evidence="3 6" id="KW-1133">Transmembrane helix</keyword>
<evidence type="ECO:0000313" key="7">
    <source>
        <dbReference type="EMBL" id="KAF7375076.1"/>
    </source>
</evidence>
<evidence type="ECO:0000256" key="3">
    <source>
        <dbReference type="ARBA" id="ARBA00022989"/>
    </source>
</evidence>
<dbReference type="AlphaFoldDB" id="A0A8H6ZDV2"/>
<accession>A0A8H6ZDV2</accession>
<feature type="compositionally biased region" description="Basic and acidic residues" evidence="5">
    <location>
        <begin position="149"/>
        <end position="165"/>
    </location>
</feature>
<feature type="compositionally biased region" description="Acidic residues" evidence="5">
    <location>
        <begin position="16"/>
        <end position="31"/>
    </location>
</feature>
<dbReference type="Proteomes" id="UP000623467">
    <property type="component" value="Unassembled WGS sequence"/>
</dbReference>